<evidence type="ECO:0000256" key="1">
    <source>
        <dbReference type="SAM" id="Coils"/>
    </source>
</evidence>
<dbReference type="OrthoDB" id="5844480at2759"/>
<organism evidence="3 4">
    <name type="scientific">Ancylostoma caninum</name>
    <name type="common">Dog hookworm</name>
    <dbReference type="NCBI Taxonomy" id="29170"/>
    <lineage>
        <taxon>Eukaryota</taxon>
        <taxon>Metazoa</taxon>
        <taxon>Ecdysozoa</taxon>
        <taxon>Nematoda</taxon>
        <taxon>Chromadorea</taxon>
        <taxon>Rhabditida</taxon>
        <taxon>Rhabditina</taxon>
        <taxon>Rhabditomorpha</taxon>
        <taxon>Strongyloidea</taxon>
        <taxon>Ancylostomatidae</taxon>
        <taxon>Ancylostomatinae</taxon>
        <taxon>Ancylostoma</taxon>
    </lineage>
</organism>
<keyword evidence="1" id="KW-0175">Coiled coil</keyword>
<reference evidence="3 4" key="1">
    <citation type="submission" date="2014-10" db="EMBL/GenBank/DDBJ databases">
        <title>Draft genome of the hookworm Ancylostoma caninum.</title>
        <authorList>
            <person name="Mitreva M."/>
        </authorList>
    </citation>
    <scope>NUCLEOTIDE SEQUENCE [LARGE SCALE GENOMIC DNA]</scope>
    <source>
        <strain evidence="3 4">Baltimore</strain>
    </source>
</reference>
<dbReference type="Proteomes" id="UP000252519">
    <property type="component" value="Unassembled WGS sequence"/>
</dbReference>
<name>A0A368G4D3_ANCCA</name>
<accession>A0A368G4D3</accession>
<feature type="region of interest" description="Disordered" evidence="2">
    <location>
        <begin position="58"/>
        <end position="93"/>
    </location>
</feature>
<gene>
    <name evidence="3" type="ORF">ANCCAN_16235</name>
</gene>
<evidence type="ECO:0000313" key="4">
    <source>
        <dbReference type="Proteomes" id="UP000252519"/>
    </source>
</evidence>
<evidence type="ECO:0000313" key="3">
    <source>
        <dbReference type="EMBL" id="RCN37860.1"/>
    </source>
</evidence>
<protein>
    <recommendedName>
        <fullName evidence="5">RanBP2-type domain-containing protein</fullName>
    </recommendedName>
</protein>
<dbReference type="AlphaFoldDB" id="A0A368G4D3"/>
<comment type="caution">
    <text evidence="3">The sequence shown here is derived from an EMBL/GenBank/DDBJ whole genome shotgun (WGS) entry which is preliminary data.</text>
</comment>
<proteinExistence type="predicted"/>
<feature type="coiled-coil region" evidence="1">
    <location>
        <begin position="129"/>
        <end position="194"/>
    </location>
</feature>
<evidence type="ECO:0008006" key="5">
    <source>
        <dbReference type="Google" id="ProtNLM"/>
    </source>
</evidence>
<sequence>MEEGTSNPSTSTSSDHLQSIKDFNLRKFDKLVKKMGRKLLPKPCDTIFVPSAIPSCSNHMHHSPSAGDTRNSSQDESDHRKTSAPAFGLSIDTFGGETAGSGYGWLTDSEAPEPYHGVASVMRAQQIALQMVKERIQLTKQQIDSCRKDEQLIADFIADAFAEEMNVDRNKLSYKKLQEQVKHLEEEIEGLRKLSPRVVPPPRPARPNHHLTWFCVRCLEENTASSYRCRCSFPRHAIDPREAVRCNCAHCTPTSG</sequence>
<evidence type="ECO:0000256" key="2">
    <source>
        <dbReference type="SAM" id="MobiDB-lite"/>
    </source>
</evidence>
<dbReference type="EMBL" id="JOJR01000437">
    <property type="protein sequence ID" value="RCN37860.1"/>
    <property type="molecule type" value="Genomic_DNA"/>
</dbReference>
<keyword evidence="4" id="KW-1185">Reference proteome</keyword>